<dbReference type="InterPro" id="IPR036291">
    <property type="entry name" value="NAD(P)-bd_dom_sf"/>
</dbReference>
<evidence type="ECO:0000313" key="4">
    <source>
        <dbReference type="EMBL" id="MET3613062.1"/>
    </source>
</evidence>
<evidence type="ECO:0000256" key="2">
    <source>
        <dbReference type="ARBA" id="ARBA00023002"/>
    </source>
</evidence>
<sequence length="257" mass="27642">MPDHVLPKKSALVTGGAKRIGRAICGGLANLGFSVAVHANSSMEEAEEFARSLRESGVEAVALQADLRNEAETLGLIREAHKALGGVGVIVNNASVFQPDWVTDFDRETWDGHFDVHVRAPSILAGEYARLLDPDEKGLIVNIIDQRVWAPTPNYYSYMLSKAAMLMATKTMAMALAPRIRVNAIGPGPTLPNVRQTQSDFEKQTGALLLGKGPDLEEFARTIAYFHGAPSVTGQMIALDGGQHLAWETPDVAGLAE</sequence>
<comment type="similarity">
    <text evidence="1 3">Belongs to the short-chain dehydrogenases/reductases (SDR) family.</text>
</comment>
<dbReference type="Gene3D" id="3.40.50.720">
    <property type="entry name" value="NAD(P)-binding Rossmann-like Domain"/>
    <property type="match status" value="1"/>
</dbReference>
<dbReference type="EMBL" id="JBEPMB010000001">
    <property type="protein sequence ID" value="MET3613062.1"/>
    <property type="molecule type" value="Genomic_DNA"/>
</dbReference>
<dbReference type="Proteomes" id="UP001549047">
    <property type="component" value="Unassembled WGS sequence"/>
</dbReference>
<dbReference type="PANTHER" id="PTHR43639">
    <property type="entry name" value="OXIDOREDUCTASE, SHORT-CHAIN DEHYDROGENASE/REDUCTASE FAMILY (AFU_ORTHOLOGUE AFUA_5G02870)"/>
    <property type="match status" value="1"/>
</dbReference>
<dbReference type="PANTHER" id="PTHR43639:SF1">
    <property type="entry name" value="SHORT-CHAIN DEHYDROGENASE_REDUCTASE FAMILY PROTEIN"/>
    <property type="match status" value="1"/>
</dbReference>
<protein>
    <submittedName>
        <fullName evidence="4">NAD(P)-dependent dehydrogenase (Short-subunit alcohol dehydrogenase family)</fullName>
    </submittedName>
</protein>
<reference evidence="4 5" key="1">
    <citation type="submission" date="2024-06" db="EMBL/GenBank/DDBJ databases">
        <title>Genomic Encyclopedia of Type Strains, Phase IV (KMG-IV): sequencing the most valuable type-strain genomes for metagenomic binning, comparative biology and taxonomic classification.</title>
        <authorList>
            <person name="Goeker M."/>
        </authorList>
    </citation>
    <scope>NUCLEOTIDE SEQUENCE [LARGE SCALE GENOMIC DNA]</scope>
    <source>
        <strain evidence="4 5">DSM 29780</strain>
    </source>
</reference>
<evidence type="ECO:0000256" key="3">
    <source>
        <dbReference type="RuleBase" id="RU000363"/>
    </source>
</evidence>
<dbReference type="NCBIfam" id="NF006597">
    <property type="entry name" value="PRK09134.1"/>
    <property type="match status" value="1"/>
</dbReference>
<evidence type="ECO:0000313" key="5">
    <source>
        <dbReference type="Proteomes" id="UP001549047"/>
    </source>
</evidence>
<gene>
    <name evidence="4" type="ORF">ABID16_001367</name>
</gene>
<dbReference type="InterPro" id="IPR002347">
    <property type="entry name" value="SDR_fam"/>
</dbReference>
<name>A0ABV2IX48_9HYPH</name>
<dbReference type="RefSeq" id="WP_354555560.1">
    <property type="nucleotide sequence ID" value="NZ_JBEPMB010000001.1"/>
</dbReference>
<evidence type="ECO:0000256" key="1">
    <source>
        <dbReference type="ARBA" id="ARBA00006484"/>
    </source>
</evidence>
<dbReference type="SUPFAM" id="SSF51735">
    <property type="entry name" value="NAD(P)-binding Rossmann-fold domains"/>
    <property type="match status" value="1"/>
</dbReference>
<keyword evidence="2" id="KW-0560">Oxidoreductase</keyword>
<proteinExistence type="inferred from homology"/>
<keyword evidence="5" id="KW-1185">Reference proteome</keyword>
<dbReference type="PRINTS" id="PR00081">
    <property type="entry name" value="GDHRDH"/>
</dbReference>
<accession>A0ABV2IX48</accession>
<dbReference type="Pfam" id="PF00106">
    <property type="entry name" value="adh_short"/>
    <property type="match status" value="1"/>
</dbReference>
<organism evidence="4 5">
    <name type="scientific">Rhizobium aquaticum</name>
    <dbReference type="NCBI Taxonomy" id="1549636"/>
    <lineage>
        <taxon>Bacteria</taxon>
        <taxon>Pseudomonadati</taxon>
        <taxon>Pseudomonadota</taxon>
        <taxon>Alphaproteobacteria</taxon>
        <taxon>Hyphomicrobiales</taxon>
        <taxon>Rhizobiaceae</taxon>
        <taxon>Rhizobium/Agrobacterium group</taxon>
        <taxon>Rhizobium</taxon>
    </lineage>
</organism>
<comment type="caution">
    <text evidence="4">The sequence shown here is derived from an EMBL/GenBank/DDBJ whole genome shotgun (WGS) entry which is preliminary data.</text>
</comment>
<dbReference type="PRINTS" id="PR00080">
    <property type="entry name" value="SDRFAMILY"/>
</dbReference>